<dbReference type="Gene3D" id="3.40.50.1000">
    <property type="entry name" value="HAD superfamily/HAD-like"/>
    <property type="match status" value="1"/>
</dbReference>
<evidence type="ECO:0000313" key="2">
    <source>
        <dbReference type="Proteomes" id="UP001205105"/>
    </source>
</evidence>
<accession>A0AAD5DEV3</accession>
<dbReference type="EMBL" id="JADXDR010000177">
    <property type="protein sequence ID" value="KAI7836755.1"/>
    <property type="molecule type" value="Genomic_DNA"/>
</dbReference>
<keyword evidence="2" id="KW-1185">Reference proteome</keyword>
<dbReference type="Proteomes" id="UP001205105">
    <property type="component" value="Unassembled WGS sequence"/>
</dbReference>
<dbReference type="InterPro" id="IPR023214">
    <property type="entry name" value="HAD_sf"/>
</dbReference>
<name>A0AAD5DEV3_9CHLO</name>
<sequence>MGAGCQRGKGPVSLAAAAANEGAAASASGMGQQPVLLLDIMDTVVYDPFFQDMPRFFGCTFKELLAAKHPTAWLQFERDEIEEEELFRIFFADGRPVDGAALKQHMADCYRYLEGMEALLDRLAAGGTRMHAFSNYPAWWACGCIALGVAYNNVLKRC</sequence>
<dbReference type="InterPro" id="IPR036412">
    <property type="entry name" value="HAD-like_sf"/>
</dbReference>
<dbReference type="SUPFAM" id="SSF56784">
    <property type="entry name" value="HAD-like"/>
    <property type="match status" value="1"/>
</dbReference>
<dbReference type="PANTHER" id="PTHR43611">
    <property type="entry name" value="ALPHA-D-GLUCOSE 1-PHOSPHATE PHOSPHATASE"/>
    <property type="match status" value="1"/>
</dbReference>
<evidence type="ECO:0000313" key="1">
    <source>
        <dbReference type="EMBL" id="KAI7836755.1"/>
    </source>
</evidence>
<dbReference type="PANTHER" id="PTHR43611:SF3">
    <property type="entry name" value="FLAVIN MONONUCLEOTIDE HYDROLASE 1, CHLOROPLATIC"/>
    <property type="match status" value="1"/>
</dbReference>
<comment type="caution">
    <text evidence="1">The sequence shown here is derived from an EMBL/GenBank/DDBJ whole genome shotgun (WGS) entry which is preliminary data.</text>
</comment>
<reference evidence="1" key="1">
    <citation type="submission" date="2020-11" db="EMBL/GenBank/DDBJ databases">
        <title>Chlorella ohadii genome sequencing and assembly.</title>
        <authorList>
            <person name="Murik O."/>
            <person name="Treves H."/>
            <person name="Kedem I."/>
            <person name="Shotland Y."/>
            <person name="Kaplan A."/>
        </authorList>
    </citation>
    <scope>NUCLEOTIDE SEQUENCE</scope>
    <source>
        <strain evidence="1">1</strain>
    </source>
</reference>
<dbReference type="AlphaFoldDB" id="A0AAD5DEV3"/>
<organism evidence="1 2">
    <name type="scientific">Chlorella ohadii</name>
    <dbReference type="NCBI Taxonomy" id="2649997"/>
    <lineage>
        <taxon>Eukaryota</taxon>
        <taxon>Viridiplantae</taxon>
        <taxon>Chlorophyta</taxon>
        <taxon>core chlorophytes</taxon>
        <taxon>Trebouxiophyceae</taxon>
        <taxon>Chlorellales</taxon>
        <taxon>Chlorellaceae</taxon>
        <taxon>Chlorella clade</taxon>
        <taxon>Chlorella</taxon>
    </lineage>
</organism>
<proteinExistence type="predicted"/>
<gene>
    <name evidence="1" type="ORF">COHA_009393</name>
</gene>
<protein>
    <submittedName>
        <fullName evidence="1">Uncharacterized protein</fullName>
    </submittedName>
</protein>